<dbReference type="Pfam" id="PF13271">
    <property type="entry name" value="DUF4062"/>
    <property type="match status" value="1"/>
</dbReference>
<dbReference type="InterPro" id="IPR007492">
    <property type="entry name" value="LytTR_DNA-bd_dom"/>
</dbReference>
<keyword evidence="3" id="KW-1185">Reference proteome</keyword>
<name>A0A5C8V962_9FLAO</name>
<protein>
    <submittedName>
        <fullName evidence="2">DUF4062 domain-containing protein</fullName>
    </submittedName>
</protein>
<feature type="domain" description="HTH LytTR-type" evidence="1">
    <location>
        <begin position="195"/>
        <end position="295"/>
    </location>
</feature>
<dbReference type="SMART" id="SM00850">
    <property type="entry name" value="LytTR"/>
    <property type="match status" value="1"/>
</dbReference>
<dbReference type="AlphaFoldDB" id="A0A5C8V962"/>
<accession>A0A5C8V962</accession>
<evidence type="ECO:0000313" key="3">
    <source>
        <dbReference type="Proteomes" id="UP000321456"/>
    </source>
</evidence>
<gene>
    <name evidence="2" type="ORF">FVB32_05425</name>
</gene>
<organism evidence="2 3">
    <name type="scientific">Flagellimonas hymeniacidonis</name>
    <dbReference type="NCBI Taxonomy" id="2603628"/>
    <lineage>
        <taxon>Bacteria</taxon>
        <taxon>Pseudomonadati</taxon>
        <taxon>Bacteroidota</taxon>
        <taxon>Flavobacteriia</taxon>
        <taxon>Flavobacteriales</taxon>
        <taxon>Flavobacteriaceae</taxon>
        <taxon>Flagellimonas</taxon>
    </lineage>
</organism>
<dbReference type="GO" id="GO:0003677">
    <property type="term" value="F:DNA binding"/>
    <property type="evidence" value="ECO:0007669"/>
    <property type="project" value="InterPro"/>
</dbReference>
<evidence type="ECO:0000313" key="2">
    <source>
        <dbReference type="EMBL" id="TXN37730.1"/>
    </source>
</evidence>
<proteinExistence type="predicted"/>
<dbReference type="EMBL" id="VRUR01000001">
    <property type="protein sequence ID" value="TXN37730.1"/>
    <property type="molecule type" value="Genomic_DNA"/>
</dbReference>
<dbReference type="Pfam" id="PF04397">
    <property type="entry name" value="LytTR"/>
    <property type="match status" value="1"/>
</dbReference>
<reference evidence="2 3" key="1">
    <citation type="submission" date="2019-08" db="EMBL/GenBank/DDBJ databases">
        <title>Professor.</title>
        <authorList>
            <person name="Park J.S."/>
        </authorList>
    </citation>
    <scope>NUCLEOTIDE SEQUENCE [LARGE SCALE GENOMIC DNA]</scope>
    <source>
        <strain evidence="2 3">176CP5-101</strain>
    </source>
</reference>
<dbReference type="PROSITE" id="PS50930">
    <property type="entry name" value="HTH_LYTTR"/>
    <property type="match status" value="1"/>
</dbReference>
<comment type="caution">
    <text evidence="2">The sequence shown here is derived from an EMBL/GenBank/DDBJ whole genome shotgun (WGS) entry which is preliminary data.</text>
</comment>
<dbReference type="Gene3D" id="2.40.50.1020">
    <property type="entry name" value="LytTr DNA-binding domain"/>
    <property type="match status" value="1"/>
</dbReference>
<sequence>MNIKRYRVFLASPGDIPGERVKVGKVIEELNLVLASRKILLELVKWESHAYPSIGTDAQDVINKQINDQYDIFLGIMWSRFGTPTKRADSGTLEEFERAYNRLLNNPNSIKIMFYFKDKPIPPSEIDPEQIRKIQNFKKSLQSLGALYWTYKRPKKLESIIRIHLLKVINELEDFHLLNAKIVKEKRKKVLTKDIRDDDTYNYLDTNDILYLKAEGRHTLFFMKDDTSVEAKEGISHFEKYLPAHFIRIHRSYILNSKFLVTMNHLTSLIRVKYSKEFIPFHKSKAEEIKQLVMKNEFG</sequence>
<dbReference type="RefSeq" id="WP_147741943.1">
    <property type="nucleotide sequence ID" value="NZ_VRUR01000001.1"/>
</dbReference>
<evidence type="ECO:0000259" key="1">
    <source>
        <dbReference type="PROSITE" id="PS50930"/>
    </source>
</evidence>
<dbReference type="Proteomes" id="UP000321456">
    <property type="component" value="Unassembled WGS sequence"/>
</dbReference>
<dbReference type="InterPro" id="IPR025139">
    <property type="entry name" value="DUF4062"/>
</dbReference>